<evidence type="ECO:0000256" key="10">
    <source>
        <dbReference type="ARBA" id="ARBA00037696"/>
    </source>
</evidence>
<accession>A0A6L6YKS0</accession>
<evidence type="ECO:0000256" key="9">
    <source>
        <dbReference type="ARBA" id="ARBA00023231"/>
    </source>
</evidence>
<dbReference type="RefSeq" id="WP_160334098.1">
    <property type="nucleotide sequence ID" value="NZ_WSRP01000001.1"/>
</dbReference>
<keyword evidence="16" id="KW-1185">Reference proteome</keyword>
<evidence type="ECO:0000313" key="16">
    <source>
        <dbReference type="Proteomes" id="UP000472580"/>
    </source>
</evidence>
<dbReference type="CDD" id="cd00082">
    <property type="entry name" value="HisKA"/>
    <property type="match status" value="1"/>
</dbReference>
<proteinExistence type="predicted"/>
<keyword evidence="4" id="KW-0808">Transferase</keyword>
<evidence type="ECO:0000256" key="3">
    <source>
        <dbReference type="ARBA" id="ARBA00022553"/>
    </source>
</evidence>
<evidence type="ECO:0000256" key="11">
    <source>
        <dbReference type="ARBA" id="ARBA00039567"/>
    </source>
</evidence>
<gene>
    <name evidence="15" type="ORF">E5987_00345</name>
</gene>
<dbReference type="OrthoDB" id="9789238at2"/>
<sequence>MSLDKLDFESFDLLRLGLIVCGENARILYANTTVQFYLGQSAKLLKDRSIYTVLPCAEPWIQNYYKRPDVSYLVQSELCEMLRPPKEPKQVFVTCHPMADDPRYLFFEISPAAKALLISHERHMNELSENTRRLLRNLAHEIKNPLGGIRGAAQLLETELSDPEQKEYTEVVISEADRLQSLVDKLLAPYRQSYNPAPTNVHEVLERVRLLVEAEFQDRLQIVRDYDISAPEITADRGQLTQIFLNLMRNAAEALSVRMWEGTAEIRLKTRVVHHVSIGEEIKKAALNIHVIDNGEGIPQELLDSIFYPLVSGKEKGSGLGLSLVQSFVERHGGTISVSSENGKTDFSILFPLNAQ</sequence>
<dbReference type="CDD" id="cd00130">
    <property type="entry name" value="PAS"/>
    <property type="match status" value="1"/>
</dbReference>
<evidence type="ECO:0000256" key="8">
    <source>
        <dbReference type="ARBA" id="ARBA00023012"/>
    </source>
</evidence>
<dbReference type="Pfam" id="PF02518">
    <property type="entry name" value="HATPase_c"/>
    <property type="match status" value="1"/>
</dbReference>
<dbReference type="NCBIfam" id="NF008293">
    <property type="entry name" value="PRK11073.1"/>
    <property type="match status" value="1"/>
</dbReference>
<dbReference type="AlphaFoldDB" id="A0A6L6YKS0"/>
<evidence type="ECO:0000256" key="2">
    <source>
        <dbReference type="ARBA" id="ARBA00012438"/>
    </source>
</evidence>
<dbReference type="SMART" id="SM00387">
    <property type="entry name" value="HATPase_c"/>
    <property type="match status" value="1"/>
</dbReference>
<dbReference type="PRINTS" id="PR00344">
    <property type="entry name" value="BCTRLSENSOR"/>
</dbReference>
<comment type="catalytic activity">
    <reaction evidence="1">
        <text>ATP + protein L-histidine = ADP + protein N-phospho-L-histidine.</text>
        <dbReference type="EC" id="2.7.13.3"/>
    </reaction>
</comment>
<evidence type="ECO:0000256" key="5">
    <source>
        <dbReference type="ARBA" id="ARBA00022741"/>
    </source>
</evidence>
<keyword evidence="7" id="KW-0067">ATP-binding</keyword>
<dbReference type="InterPro" id="IPR036097">
    <property type="entry name" value="HisK_dim/P_sf"/>
</dbReference>
<dbReference type="InterPro" id="IPR000014">
    <property type="entry name" value="PAS"/>
</dbReference>
<comment type="caution">
    <text evidence="15">The sequence shown here is derived from an EMBL/GenBank/DDBJ whole genome shotgun (WGS) entry which is preliminary data.</text>
</comment>
<keyword evidence="8" id="KW-0902">Two-component regulatory system</keyword>
<keyword evidence="5" id="KW-0547">Nucleotide-binding</keyword>
<organism evidence="15 16">
    <name type="scientific">Parasutterella muris</name>
    <dbReference type="NCBI Taxonomy" id="2565572"/>
    <lineage>
        <taxon>Bacteria</taxon>
        <taxon>Pseudomonadati</taxon>
        <taxon>Pseudomonadota</taxon>
        <taxon>Betaproteobacteria</taxon>
        <taxon>Burkholderiales</taxon>
        <taxon>Sutterellaceae</taxon>
        <taxon>Parasutterella</taxon>
    </lineage>
</organism>
<evidence type="ECO:0000256" key="12">
    <source>
        <dbReference type="ARBA" id="ARBA00042313"/>
    </source>
</evidence>
<evidence type="ECO:0000256" key="7">
    <source>
        <dbReference type="ARBA" id="ARBA00022840"/>
    </source>
</evidence>
<keyword evidence="3" id="KW-0597">Phosphoprotein</keyword>
<dbReference type="InterPro" id="IPR004358">
    <property type="entry name" value="Sig_transdc_His_kin-like_C"/>
</dbReference>
<dbReference type="PANTHER" id="PTHR43065">
    <property type="entry name" value="SENSOR HISTIDINE KINASE"/>
    <property type="match status" value="1"/>
</dbReference>
<keyword evidence="9" id="KW-0535">Nitrogen fixation</keyword>
<dbReference type="GO" id="GO:0000155">
    <property type="term" value="F:phosphorelay sensor kinase activity"/>
    <property type="evidence" value="ECO:0007669"/>
    <property type="project" value="InterPro"/>
</dbReference>
<evidence type="ECO:0000256" key="13">
    <source>
        <dbReference type="ARBA" id="ARBA00043094"/>
    </source>
</evidence>
<dbReference type="Gene3D" id="1.10.287.130">
    <property type="match status" value="1"/>
</dbReference>
<evidence type="ECO:0000313" key="15">
    <source>
        <dbReference type="EMBL" id="MVX55661.1"/>
    </source>
</evidence>
<dbReference type="SUPFAM" id="SSF47384">
    <property type="entry name" value="Homodimeric domain of signal transducing histidine kinase"/>
    <property type="match status" value="1"/>
</dbReference>
<dbReference type="InterPro" id="IPR003661">
    <property type="entry name" value="HisK_dim/P_dom"/>
</dbReference>
<feature type="domain" description="Histidine kinase" evidence="14">
    <location>
        <begin position="137"/>
        <end position="355"/>
    </location>
</feature>
<evidence type="ECO:0000256" key="1">
    <source>
        <dbReference type="ARBA" id="ARBA00000085"/>
    </source>
</evidence>
<protein>
    <recommendedName>
        <fullName evidence="11">Sensory histidine kinase/phosphatase NtrB</fullName>
        <ecNumber evidence="2">2.7.13.3</ecNumber>
    </recommendedName>
    <alternativeName>
        <fullName evidence="12">Nitrogen regulation protein NR(II)</fullName>
    </alternativeName>
    <alternativeName>
        <fullName evidence="13">Nitrogen regulator II</fullName>
    </alternativeName>
</protein>
<dbReference type="SUPFAM" id="SSF55874">
    <property type="entry name" value="ATPase domain of HSP90 chaperone/DNA topoisomerase II/histidine kinase"/>
    <property type="match status" value="1"/>
</dbReference>
<dbReference type="PROSITE" id="PS50109">
    <property type="entry name" value="HIS_KIN"/>
    <property type="match status" value="1"/>
</dbReference>
<dbReference type="PANTHER" id="PTHR43065:SF16">
    <property type="entry name" value="SENSORY HISTIDINE KINASE_PHOSPHATASE NTRB"/>
    <property type="match status" value="1"/>
</dbReference>
<dbReference type="EC" id="2.7.13.3" evidence="2"/>
<keyword evidence="6" id="KW-0418">Kinase</keyword>
<name>A0A6L6YKS0_9BURK</name>
<comment type="function">
    <text evidence="10">Member of the two-component regulatory system NtrB/NtrC, which controls expression of the nitrogen-regulated (ntr) genes in response to nitrogen limitation. Under conditions of nitrogen limitation, NtrB autophosphorylates and transfers the phosphoryl group to NtrC. In the presence of nitrogen, acts as a phosphatase that dephosphorylates and inactivates NtrC.</text>
</comment>
<reference evidence="15 16" key="1">
    <citation type="submission" date="2019-12" db="EMBL/GenBank/DDBJ databases">
        <title>Microbes associate with the intestines of laboratory mice.</title>
        <authorList>
            <person name="Navarre W."/>
            <person name="Wong E."/>
        </authorList>
    </citation>
    <scope>NUCLEOTIDE SEQUENCE [LARGE SCALE GENOMIC DNA]</scope>
    <source>
        <strain evidence="15 16">NM82_D38</strain>
    </source>
</reference>
<evidence type="ECO:0000259" key="14">
    <source>
        <dbReference type="PROSITE" id="PS50109"/>
    </source>
</evidence>
<dbReference type="GO" id="GO:0005524">
    <property type="term" value="F:ATP binding"/>
    <property type="evidence" value="ECO:0007669"/>
    <property type="project" value="UniProtKB-KW"/>
</dbReference>
<dbReference type="EMBL" id="WSRP01000001">
    <property type="protein sequence ID" value="MVX55661.1"/>
    <property type="molecule type" value="Genomic_DNA"/>
</dbReference>
<dbReference type="Proteomes" id="UP000472580">
    <property type="component" value="Unassembled WGS sequence"/>
</dbReference>
<evidence type="ECO:0000256" key="4">
    <source>
        <dbReference type="ARBA" id="ARBA00022679"/>
    </source>
</evidence>
<dbReference type="InterPro" id="IPR003594">
    <property type="entry name" value="HATPase_dom"/>
</dbReference>
<dbReference type="InterPro" id="IPR005467">
    <property type="entry name" value="His_kinase_dom"/>
</dbReference>
<dbReference type="Pfam" id="PF00512">
    <property type="entry name" value="HisKA"/>
    <property type="match status" value="1"/>
</dbReference>
<dbReference type="SMART" id="SM00388">
    <property type="entry name" value="HisKA"/>
    <property type="match status" value="1"/>
</dbReference>
<dbReference type="Gene3D" id="3.30.565.10">
    <property type="entry name" value="Histidine kinase-like ATPase, C-terminal domain"/>
    <property type="match status" value="1"/>
</dbReference>
<evidence type="ECO:0000256" key="6">
    <source>
        <dbReference type="ARBA" id="ARBA00022777"/>
    </source>
</evidence>
<dbReference type="InterPro" id="IPR036890">
    <property type="entry name" value="HATPase_C_sf"/>
</dbReference>